<dbReference type="GO" id="GO:0005634">
    <property type="term" value="C:nucleus"/>
    <property type="evidence" value="ECO:0007669"/>
    <property type="project" value="TreeGrafter"/>
</dbReference>
<dbReference type="Pfam" id="PF01454">
    <property type="entry name" value="MAGE"/>
    <property type="match status" value="1"/>
</dbReference>
<dbReference type="Gene3D" id="1.10.10.1200">
    <property type="entry name" value="MAGE homology domain, winged helix WH1 motif"/>
    <property type="match status" value="1"/>
</dbReference>
<name>A0A9N9MN93_9CUCU</name>
<dbReference type="EMBL" id="OU892279">
    <property type="protein sequence ID" value="CAG9766593.1"/>
    <property type="molecule type" value="Genomic_DNA"/>
</dbReference>
<sequence>MSQSQRKSGGKSQTQLTLSQSFANVADPEVVIQNVVRYIIYRGGEHMNFTKAELVRNVILKPGGRFEEIMNGVREILEKVYGYSIMVCDRVKGKDKQYVVSNKLPYLNDADKNEEIAQDINKVLITLILSHILMSNNEVTDVSLYSFLKSVGIDVDLRHPIFGQVKESIKTLIKQQYLIHEINNISKREIYKWGLRAEKEISKHKILEFVCKMYKDRKVEDWTSQYQDAEEQGFENQQLQLQTQHSLEE</sequence>
<dbReference type="PANTHER" id="PTHR11736">
    <property type="entry name" value="MELANOMA-ASSOCIATED ANTIGEN MAGE ANTIGEN"/>
    <property type="match status" value="1"/>
</dbReference>
<dbReference type="FunFam" id="1.10.10.1210:FF:000001">
    <property type="entry name" value="melanoma-associated antigen D1"/>
    <property type="match status" value="1"/>
</dbReference>
<dbReference type="Gene3D" id="1.10.10.1210">
    <property type="entry name" value="MAGE homology domain, winged helix WH2 motif"/>
    <property type="match status" value="1"/>
</dbReference>
<evidence type="ECO:0000313" key="3">
    <source>
        <dbReference type="Proteomes" id="UP001152799"/>
    </source>
</evidence>
<dbReference type="InterPro" id="IPR041898">
    <property type="entry name" value="MAGE_WH1"/>
</dbReference>
<reference evidence="2" key="1">
    <citation type="submission" date="2022-01" db="EMBL/GenBank/DDBJ databases">
        <authorList>
            <person name="King R."/>
        </authorList>
    </citation>
    <scope>NUCLEOTIDE SEQUENCE</scope>
</reference>
<feature type="domain" description="MAGE" evidence="1">
    <location>
        <begin position="32"/>
        <end position="229"/>
    </location>
</feature>
<dbReference type="PANTHER" id="PTHR11736:SF14">
    <property type="entry name" value="NSE3 HOMOLOG, SMC5-SMC6 COMPLEX COMPONENT"/>
    <property type="match status" value="1"/>
</dbReference>
<dbReference type="OrthoDB" id="205198at2759"/>
<accession>A0A9N9MN93</accession>
<dbReference type="SMART" id="SM01373">
    <property type="entry name" value="MAGE"/>
    <property type="match status" value="1"/>
</dbReference>
<gene>
    <name evidence="2" type="ORF">CEUTPL_LOCUS7172</name>
</gene>
<dbReference type="InterPro" id="IPR041899">
    <property type="entry name" value="MAGE_WH2"/>
</dbReference>
<protein>
    <recommendedName>
        <fullName evidence="1">MAGE domain-containing protein</fullName>
    </recommendedName>
</protein>
<keyword evidence="3" id="KW-1185">Reference proteome</keyword>
<dbReference type="Proteomes" id="UP001152799">
    <property type="component" value="Chromosome 3"/>
</dbReference>
<dbReference type="AlphaFoldDB" id="A0A9N9MN93"/>
<organism evidence="2 3">
    <name type="scientific">Ceutorhynchus assimilis</name>
    <name type="common">cabbage seed weevil</name>
    <dbReference type="NCBI Taxonomy" id="467358"/>
    <lineage>
        <taxon>Eukaryota</taxon>
        <taxon>Metazoa</taxon>
        <taxon>Ecdysozoa</taxon>
        <taxon>Arthropoda</taxon>
        <taxon>Hexapoda</taxon>
        <taxon>Insecta</taxon>
        <taxon>Pterygota</taxon>
        <taxon>Neoptera</taxon>
        <taxon>Endopterygota</taxon>
        <taxon>Coleoptera</taxon>
        <taxon>Polyphaga</taxon>
        <taxon>Cucujiformia</taxon>
        <taxon>Curculionidae</taxon>
        <taxon>Ceutorhynchinae</taxon>
        <taxon>Ceutorhynchus</taxon>
    </lineage>
</organism>
<proteinExistence type="predicted"/>
<dbReference type="InterPro" id="IPR037445">
    <property type="entry name" value="MAGE"/>
</dbReference>
<dbReference type="InterPro" id="IPR002190">
    <property type="entry name" value="MHD_dom"/>
</dbReference>
<evidence type="ECO:0000313" key="2">
    <source>
        <dbReference type="EMBL" id="CAG9766593.1"/>
    </source>
</evidence>
<dbReference type="PROSITE" id="PS50838">
    <property type="entry name" value="MAGE"/>
    <property type="match status" value="1"/>
</dbReference>
<evidence type="ECO:0000259" key="1">
    <source>
        <dbReference type="PROSITE" id="PS50838"/>
    </source>
</evidence>